<organism evidence="3 4">
    <name type="scientific">Gomphillus americanus</name>
    <dbReference type="NCBI Taxonomy" id="1940652"/>
    <lineage>
        <taxon>Eukaryota</taxon>
        <taxon>Fungi</taxon>
        <taxon>Dikarya</taxon>
        <taxon>Ascomycota</taxon>
        <taxon>Pezizomycotina</taxon>
        <taxon>Lecanoromycetes</taxon>
        <taxon>OSLEUM clade</taxon>
        <taxon>Ostropomycetidae</taxon>
        <taxon>Ostropales</taxon>
        <taxon>Graphidaceae</taxon>
        <taxon>Gomphilloideae</taxon>
        <taxon>Gomphillus</taxon>
    </lineage>
</organism>
<comment type="caution">
    <text evidence="3">The sequence shown here is derived from an EMBL/GenBank/DDBJ whole genome shotgun (WGS) entry which is preliminary data.</text>
</comment>
<dbReference type="InterPro" id="IPR037507">
    <property type="entry name" value="Ribosomal_mL59"/>
</dbReference>
<dbReference type="Proteomes" id="UP000664169">
    <property type="component" value="Unassembled WGS sequence"/>
</dbReference>
<dbReference type="InterPro" id="IPR040922">
    <property type="entry name" value="Ribosomal_mL59_dom"/>
</dbReference>
<evidence type="ECO:0000256" key="1">
    <source>
        <dbReference type="SAM" id="MobiDB-lite"/>
    </source>
</evidence>
<dbReference type="PANTHER" id="PTHR28041:SF1">
    <property type="entry name" value="LARGE RIBOSOMAL SUBUNIT PROTEIN ML59"/>
    <property type="match status" value="1"/>
</dbReference>
<protein>
    <recommendedName>
        <fullName evidence="2">Large ribosomal subunit protein mL59 domain-containing protein</fullName>
    </recommendedName>
</protein>
<dbReference type="GO" id="GO:0005762">
    <property type="term" value="C:mitochondrial large ribosomal subunit"/>
    <property type="evidence" value="ECO:0007669"/>
    <property type="project" value="InterPro"/>
</dbReference>
<evidence type="ECO:0000313" key="4">
    <source>
        <dbReference type="Proteomes" id="UP000664169"/>
    </source>
</evidence>
<gene>
    <name evidence="3" type="ORF">GOMPHAMPRED_005312</name>
</gene>
<dbReference type="AlphaFoldDB" id="A0A8H3FQQ9"/>
<dbReference type="GO" id="GO:0003735">
    <property type="term" value="F:structural constituent of ribosome"/>
    <property type="evidence" value="ECO:0007669"/>
    <property type="project" value="InterPro"/>
</dbReference>
<proteinExistence type="predicted"/>
<sequence length="176" mass="20197">MATAAAKQFTALSQSLDPKLLRFFQRYPPVLASSTAASPESTDTTNASTPSTELPSLLPYQGPNPFQPHKHEITGLWHNSKFSSRRQSDLTKLAEKHGLESLLPSSVKSKEWRLDRRLHGLKVKGTGVGERVKGHWWERTLYTRLQKRRQAMLDMPNLIYRWKQLGHGRGWKKWPK</sequence>
<feature type="domain" description="Large ribosomal subunit protein mL59" evidence="2">
    <location>
        <begin position="19"/>
        <end position="164"/>
    </location>
</feature>
<reference evidence="3" key="1">
    <citation type="submission" date="2021-03" db="EMBL/GenBank/DDBJ databases">
        <authorList>
            <person name="Tagirdzhanova G."/>
        </authorList>
    </citation>
    <scope>NUCLEOTIDE SEQUENCE</scope>
</reference>
<evidence type="ECO:0000313" key="3">
    <source>
        <dbReference type="EMBL" id="CAF9929088.1"/>
    </source>
</evidence>
<keyword evidence="4" id="KW-1185">Reference proteome</keyword>
<dbReference type="Pfam" id="PF18126">
    <property type="entry name" value="Mitoc_mL59"/>
    <property type="match status" value="1"/>
</dbReference>
<accession>A0A8H3FQQ9</accession>
<dbReference type="EMBL" id="CAJPDQ010000031">
    <property type="protein sequence ID" value="CAF9929088.1"/>
    <property type="molecule type" value="Genomic_DNA"/>
</dbReference>
<dbReference type="OrthoDB" id="18529at2759"/>
<name>A0A8H3FQQ9_9LECA</name>
<feature type="region of interest" description="Disordered" evidence="1">
    <location>
        <begin position="34"/>
        <end position="53"/>
    </location>
</feature>
<dbReference type="PANTHER" id="PTHR28041">
    <property type="entry name" value="54S RIBOSOMAL PROTEIN L25, MITOCHONDRIAL"/>
    <property type="match status" value="1"/>
</dbReference>
<evidence type="ECO:0000259" key="2">
    <source>
        <dbReference type="Pfam" id="PF18126"/>
    </source>
</evidence>